<evidence type="ECO:0000313" key="3">
    <source>
        <dbReference type="Proteomes" id="UP000319383"/>
    </source>
</evidence>
<keyword evidence="3" id="KW-1185">Reference proteome</keyword>
<feature type="region of interest" description="Disordered" evidence="1">
    <location>
        <begin position="42"/>
        <end position="81"/>
    </location>
</feature>
<dbReference type="KEGG" id="sdyn:Mal52_25430"/>
<name>A0A517ZNL0_9PLAN</name>
<dbReference type="AlphaFoldDB" id="A0A517ZNL0"/>
<accession>A0A517ZNL0</accession>
<sequence length="81" mass="8446">MVGIVLGGNEVRGGAFGEAKTLTPASPRGRGRIKTLHFLETPSHKAQRPTEAAFPPSSGSSHKAAVPHGLHEGLTRLVKLA</sequence>
<proteinExistence type="predicted"/>
<evidence type="ECO:0000313" key="2">
    <source>
        <dbReference type="EMBL" id="QDU44065.1"/>
    </source>
</evidence>
<reference evidence="2 3" key="1">
    <citation type="submission" date="2019-02" db="EMBL/GenBank/DDBJ databases">
        <title>Deep-cultivation of Planctomycetes and their phenomic and genomic characterization uncovers novel biology.</title>
        <authorList>
            <person name="Wiegand S."/>
            <person name="Jogler M."/>
            <person name="Boedeker C."/>
            <person name="Pinto D."/>
            <person name="Vollmers J."/>
            <person name="Rivas-Marin E."/>
            <person name="Kohn T."/>
            <person name="Peeters S.H."/>
            <person name="Heuer A."/>
            <person name="Rast P."/>
            <person name="Oberbeckmann S."/>
            <person name="Bunk B."/>
            <person name="Jeske O."/>
            <person name="Meyerdierks A."/>
            <person name="Storesund J.E."/>
            <person name="Kallscheuer N."/>
            <person name="Luecker S."/>
            <person name="Lage O.M."/>
            <person name="Pohl T."/>
            <person name="Merkel B.J."/>
            <person name="Hornburger P."/>
            <person name="Mueller R.-W."/>
            <person name="Bruemmer F."/>
            <person name="Labrenz M."/>
            <person name="Spormann A.M."/>
            <person name="Op den Camp H."/>
            <person name="Overmann J."/>
            <person name="Amann R."/>
            <person name="Jetten M.S.M."/>
            <person name="Mascher T."/>
            <person name="Medema M.H."/>
            <person name="Devos D.P."/>
            <person name="Kaster A.-K."/>
            <person name="Ovreas L."/>
            <person name="Rohde M."/>
            <person name="Galperin M.Y."/>
            <person name="Jogler C."/>
        </authorList>
    </citation>
    <scope>NUCLEOTIDE SEQUENCE [LARGE SCALE GENOMIC DNA]</scope>
    <source>
        <strain evidence="2 3">Mal52</strain>
    </source>
</reference>
<gene>
    <name evidence="2" type="ORF">Mal52_25430</name>
</gene>
<protein>
    <submittedName>
        <fullName evidence="2">Uncharacterized protein</fullName>
    </submittedName>
</protein>
<evidence type="ECO:0000256" key="1">
    <source>
        <dbReference type="SAM" id="MobiDB-lite"/>
    </source>
</evidence>
<organism evidence="2 3">
    <name type="scientific">Symmachiella dynata</name>
    <dbReference type="NCBI Taxonomy" id="2527995"/>
    <lineage>
        <taxon>Bacteria</taxon>
        <taxon>Pseudomonadati</taxon>
        <taxon>Planctomycetota</taxon>
        <taxon>Planctomycetia</taxon>
        <taxon>Planctomycetales</taxon>
        <taxon>Planctomycetaceae</taxon>
        <taxon>Symmachiella</taxon>
    </lineage>
</organism>
<dbReference type="Proteomes" id="UP000319383">
    <property type="component" value="Chromosome"/>
</dbReference>
<dbReference type="EMBL" id="CP036276">
    <property type="protein sequence ID" value="QDU44065.1"/>
    <property type="molecule type" value="Genomic_DNA"/>
</dbReference>